<accession>A0A8S1BWL4</accession>
<keyword evidence="3" id="KW-1185">Reference proteome</keyword>
<evidence type="ECO:0000256" key="1">
    <source>
        <dbReference type="SAM" id="SignalP"/>
    </source>
</evidence>
<sequence>MNISRFFSILILFAFALGQSVVESNNRVKRQDVIKNYNCPISYVVRFFDKKKYCIPCDTYDDEIGRDRRWVKYCKSNTRQSKIVVNHFTKNFVIQNPNCEAGNIRIYIGNVKNCIPCDLYQNYIERDNIWIEYCTD</sequence>
<feature type="signal peptide" evidence="1">
    <location>
        <begin position="1"/>
        <end position="18"/>
    </location>
</feature>
<comment type="caution">
    <text evidence="2">The sequence shown here is derived from an EMBL/GenBank/DDBJ whole genome shotgun (WGS) entry which is preliminary data.</text>
</comment>
<name>A0A8S1BWL4_ARCPL</name>
<dbReference type="Proteomes" id="UP000494106">
    <property type="component" value="Unassembled WGS sequence"/>
</dbReference>
<dbReference type="EMBL" id="CADEBC010000858">
    <property type="protein sequence ID" value="CAB3261743.1"/>
    <property type="molecule type" value="Genomic_DNA"/>
</dbReference>
<dbReference type="AlphaFoldDB" id="A0A8S1BWL4"/>
<proteinExistence type="predicted"/>
<feature type="chain" id="PRO_5035844343" evidence="1">
    <location>
        <begin position="19"/>
        <end position="136"/>
    </location>
</feature>
<evidence type="ECO:0000313" key="2">
    <source>
        <dbReference type="EMBL" id="CAB3261743.1"/>
    </source>
</evidence>
<gene>
    <name evidence="2" type="ORF">APLA_LOCUS18129</name>
</gene>
<dbReference type="OrthoDB" id="10421682at2759"/>
<reference evidence="2 3" key="1">
    <citation type="submission" date="2020-04" db="EMBL/GenBank/DDBJ databases">
        <authorList>
            <person name="Wallbank WR R."/>
            <person name="Pardo Diaz C."/>
            <person name="Kozak K."/>
            <person name="Martin S."/>
            <person name="Jiggins C."/>
            <person name="Moest M."/>
            <person name="Warren A I."/>
            <person name="Byers J.R.P. K."/>
            <person name="Montejo-Kovacevich G."/>
            <person name="Yen C E."/>
        </authorList>
    </citation>
    <scope>NUCLEOTIDE SEQUENCE [LARGE SCALE GENOMIC DNA]</scope>
</reference>
<organism evidence="2 3">
    <name type="scientific">Arctia plantaginis</name>
    <name type="common">Wood tiger moth</name>
    <name type="synonym">Phalaena plantaginis</name>
    <dbReference type="NCBI Taxonomy" id="874455"/>
    <lineage>
        <taxon>Eukaryota</taxon>
        <taxon>Metazoa</taxon>
        <taxon>Ecdysozoa</taxon>
        <taxon>Arthropoda</taxon>
        <taxon>Hexapoda</taxon>
        <taxon>Insecta</taxon>
        <taxon>Pterygota</taxon>
        <taxon>Neoptera</taxon>
        <taxon>Endopterygota</taxon>
        <taxon>Lepidoptera</taxon>
        <taxon>Glossata</taxon>
        <taxon>Ditrysia</taxon>
        <taxon>Noctuoidea</taxon>
        <taxon>Erebidae</taxon>
        <taxon>Arctiinae</taxon>
        <taxon>Arctia</taxon>
    </lineage>
</organism>
<protein>
    <submittedName>
        <fullName evidence="2">Uncharacterized protein</fullName>
    </submittedName>
</protein>
<evidence type="ECO:0000313" key="3">
    <source>
        <dbReference type="Proteomes" id="UP000494106"/>
    </source>
</evidence>
<keyword evidence="1" id="KW-0732">Signal</keyword>